<proteinExistence type="predicted"/>
<gene>
    <name evidence="2" type="ORF">GGR03_003306</name>
</gene>
<evidence type="ECO:0000313" key="3">
    <source>
        <dbReference type="Proteomes" id="UP000588647"/>
    </source>
</evidence>
<sequence>MTIPPPIIACLLIIMLPGMAGAATGAKPPVPQMAEGFDWSERPDESFEIAAADCSGAAAQAAAQTGGQVLSVSSREEGGQTVCVVTVLVPGKDGGRPRKETVTIRP</sequence>
<protein>
    <recommendedName>
        <fullName evidence="4">Secreted protein</fullName>
    </recommendedName>
</protein>
<dbReference type="RefSeq" id="WP_246368093.1">
    <property type="nucleotide sequence ID" value="NZ_JAAAMM010000004.1"/>
</dbReference>
<evidence type="ECO:0000256" key="1">
    <source>
        <dbReference type="SAM" id="SignalP"/>
    </source>
</evidence>
<feature type="chain" id="PRO_5030517672" description="Secreted protein" evidence="1">
    <location>
        <begin position="23"/>
        <end position="106"/>
    </location>
</feature>
<feature type="signal peptide" evidence="1">
    <location>
        <begin position="1"/>
        <end position="22"/>
    </location>
</feature>
<reference evidence="2 3" key="1">
    <citation type="submission" date="2020-08" db="EMBL/GenBank/DDBJ databases">
        <title>Genomic Encyclopedia of Type Strains, Phase IV (KMG-IV): sequencing the most valuable type-strain genomes for metagenomic binning, comparative biology and taxonomic classification.</title>
        <authorList>
            <person name="Goeker M."/>
        </authorList>
    </citation>
    <scope>NUCLEOTIDE SEQUENCE [LARGE SCALE GENOMIC DNA]</scope>
    <source>
        <strain evidence="2 3">DSM 103570</strain>
    </source>
</reference>
<comment type="caution">
    <text evidence="2">The sequence shown here is derived from an EMBL/GenBank/DDBJ whole genome shotgun (WGS) entry which is preliminary data.</text>
</comment>
<name>A0A7W6MQQ7_9HYPH</name>
<evidence type="ECO:0008006" key="4">
    <source>
        <dbReference type="Google" id="ProtNLM"/>
    </source>
</evidence>
<dbReference type="Proteomes" id="UP000588647">
    <property type="component" value="Unassembled WGS sequence"/>
</dbReference>
<organism evidence="2 3">
    <name type="scientific">Aurantimonas endophytica</name>
    <dbReference type="NCBI Taxonomy" id="1522175"/>
    <lineage>
        <taxon>Bacteria</taxon>
        <taxon>Pseudomonadati</taxon>
        <taxon>Pseudomonadota</taxon>
        <taxon>Alphaproteobacteria</taxon>
        <taxon>Hyphomicrobiales</taxon>
        <taxon>Aurantimonadaceae</taxon>
        <taxon>Aurantimonas</taxon>
    </lineage>
</organism>
<accession>A0A7W6MQQ7</accession>
<evidence type="ECO:0000313" key="2">
    <source>
        <dbReference type="EMBL" id="MBB4004218.1"/>
    </source>
</evidence>
<keyword evidence="3" id="KW-1185">Reference proteome</keyword>
<dbReference type="EMBL" id="JACIEM010000004">
    <property type="protein sequence ID" value="MBB4004218.1"/>
    <property type="molecule type" value="Genomic_DNA"/>
</dbReference>
<keyword evidence="1" id="KW-0732">Signal</keyword>
<dbReference type="AlphaFoldDB" id="A0A7W6MQQ7"/>